<evidence type="ECO:0000313" key="2">
    <source>
        <dbReference type="Proteomes" id="UP000235023"/>
    </source>
</evidence>
<dbReference type="EMBL" id="KZ559632">
    <property type="protein sequence ID" value="PLN75925.1"/>
    <property type="molecule type" value="Genomic_DNA"/>
</dbReference>
<name>A0A2J5HG51_9EURO</name>
<protein>
    <submittedName>
        <fullName evidence="1">Uncharacterized protein</fullName>
    </submittedName>
</protein>
<sequence>MELLTTQANQSHVLVTAETRRSIASLLSTSSRTTHPTHAEGLDARWRYDLRSLLLQAPVYALLAVQL</sequence>
<accession>A0A2J5HG51</accession>
<keyword evidence="2" id="KW-1185">Reference proteome</keyword>
<reference evidence="2" key="1">
    <citation type="submission" date="2017-12" db="EMBL/GenBank/DDBJ databases">
        <authorList>
            <consortium name="DOE Joint Genome Institute"/>
            <person name="Mondo S.J."/>
            <person name="Kjaerbolling I."/>
            <person name="Vesth T.C."/>
            <person name="Frisvad J.C."/>
            <person name="Nybo J.L."/>
            <person name="Theobald S."/>
            <person name="Kuo A."/>
            <person name="Bowyer P."/>
            <person name="Matsuda Y."/>
            <person name="Lyhne E.K."/>
            <person name="Kogle M.E."/>
            <person name="Clum A."/>
            <person name="Lipzen A."/>
            <person name="Salamov A."/>
            <person name="Ngan C.Y."/>
            <person name="Daum C."/>
            <person name="Chiniquy J."/>
            <person name="Barry K."/>
            <person name="LaButti K."/>
            <person name="Haridas S."/>
            <person name="Simmons B.A."/>
            <person name="Magnuson J.K."/>
            <person name="Mortensen U.H."/>
            <person name="Larsen T.O."/>
            <person name="Grigoriev I.V."/>
            <person name="Baker S.E."/>
            <person name="Andersen M.R."/>
            <person name="Nordberg H.P."/>
            <person name="Cantor M.N."/>
            <person name="Hua S.X."/>
        </authorList>
    </citation>
    <scope>NUCLEOTIDE SEQUENCE [LARGE SCALE GENOMIC DNA]</scope>
    <source>
        <strain evidence="2">IBT 19404</strain>
    </source>
</reference>
<evidence type="ECO:0000313" key="1">
    <source>
        <dbReference type="EMBL" id="PLN75925.1"/>
    </source>
</evidence>
<proteinExistence type="predicted"/>
<dbReference type="Proteomes" id="UP000235023">
    <property type="component" value="Unassembled WGS sequence"/>
</dbReference>
<gene>
    <name evidence="1" type="ORF">BDW42DRAFT_179712</name>
</gene>
<dbReference type="AlphaFoldDB" id="A0A2J5HG51"/>
<organism evidence="1 2">
    <name type="scientific">Aspergillus taichungensis</name>
    <dbReference type="NCBI Taxonomy" id="482145"/>
    <lineage>
        <taxon>Eukaryota</taxon>
        <taxon>Fungi</taxon>
        <taxon>Dikarya</taxon>
        <taxon>Ascomycota</taxon>
        <taxon>Pezizomycotina</taxon>
        <taxon>Eurotiomycetes</taxon>
        <taxon>Eurotiomycetidae</taxon>
        <taxon>Eurotiales</taxon>
        <taxon>Aspergillaceae</taxon>
        <taxon>Aspergillus</taxon>
        <taxon>Aspergillus subgen. Circumdati</taxon>
    </lineage>
</organism>